<dbReference type="InterPro" id="IPR029058">
    <property type="entry name" value="AB_hydrolase_fold"/>
</dbReference>
<protein>
    <recommendedName>
        <fullName evidence="3">Esterase</fullName>
    </recommendedName>
</protein>
<dbReference type="InterPro" id="IPR000801">
    <property type="entry name" value="Esterase-like"/>
</dbReference>
<reference evidence="1 2" key="1">
    <citation type="journal article" date="2010" name="Appl. Microbiol. Biotechnol.">
        <title>Genotypic diversity in Oenococcus oeni by high-density microarray comparative genome hybridization and whole genome sequencing.</title>
        <authorList>
            <person name="Borneman A.R."/>
            <person name="Bartowsky E.J."/>
            <person name="McCarthy J."/>
            <person name="Chambers P.J."/>
        </authorList>
    </citation>
    <scope>NUCLEOTIDE SEQUENCE [LARGE SCALE GENOMIC DNA]</scope>
    <source>
        <strain evidence="1 2">AWRIB429</strain>
    </source>
</reference>
<dbReference type="Proteomes" id="UP000003075">
    <property type="component" value="Unassembled WGS sequence"/>
</dbReference>
<comment type="caution">
    <text evidence="1">The sequence shown here is derived from an EMBL/GenBank/DDBJ whole genome shotgun (WGS) entry which is preliminary data.</text>
</comment>
<evidence type="ECO:0000313" key="1">
    <source>
        <dbReference type="EMBL" id="EFD87758.1"/>
    </source>
</evidence>
<dbReference type="InterPro" id="IPR050583">
    <property type="entry name" value="Mycobacterial_A85_antigen"/>
</dbReference>
<dbReference type="PANTHER" id="PTHR48098:SF1">
    <property type="entry name" value="DIACYLGLYCEROL ACYLTRANSFERASE_MYCOLYLTRANSFERASE AG85A"/>
    <property type="match status" value="1"/>
</dbReference>
<evidence type="ECO:0008006" key="3">
    <source>
        <dbReference type="Google" id="ProtNLM"/>
    </source>
</evidence>
<dbReference type="SUPFAM" id="SSF53474">
    <property type="entry name" value="alpha/beta-Hydrolases"/>
    <property type="match status" value="1"/>
</dbReference>
<accession>D3LB54</accession>
<name>D3LB54_OENOE</name>
<sequence>MAFLQINYHSHVLGKATMMNVILPELDTNNNNNKRRDIPVLYLLHGMGDDLFSWQRETNIERLLMKNNLAVVMPDTGLGWYTNTDYGLNYFDALTAELFQKVAFMFPEISQKREKHFVAGLSMGGYGAFKLAMSTDYFSYAASLSGALMHDFNFPQMFEMAPKKYWQGVFGDLDKVVGSKNDLFALAKKQSEGKAELPKLFAWIGLEDSLYPANQFAIPTFRKFGYEVNYQTSHGRHEWYYWNKQIEKVLEWLPIDYIKEERLS</sequence>
<dbReference type="GeneID" id="75066467"/>
<dbReference type="PANTHER" id="PTHR48098">
    <property type="entry name" value="ENTEROCHELIN ESTERASE-RELATED"/>
    <property type="match status" value="1"/>
</dbReference>
<dbReference type="GO" id="GO:0016747">
    <property type="term" value="F:acyltransferase activity, transferring groups other than amino-acyl groups"/>
    <property type="evidence" value="ECO:0007669"/>
    <property type="project" value="TreeGrafter"/>
</dbReference>
<evidence type="ECO:0000313" key="2">
    <source>
        <dbReference type="Proteomes" id="UP000003075"/>
    </source>
</evidence>
<dbReference type="EMBL" id="ACSE01000029">
    <property type="protein sequence ID" value="EFD87758.1"/>
    <property type="molecule type" value="Genomic_DNA"/>
</dbReference>
<organism evidence="1 2">
    <name type="scientific">Oenococcus oeni AWRIB429</name>
    <dbReference type="NCBI Taxonomy" id="655225"/>
    <lineage>
        <taxon>Bacteria</taxon>
        <taxon>Bacillati</taxon>
        <taxon>Bacillota</taxon>
        <taxon>Bacilli</taxon>
        <taxon>Lactobacillales</taxon>
        <taxon>Lactobacillaceae</taxon>
        <taxon>Oenococcus</taxon>
    </lineage>
</organism>
<dbReference type="AlphaFoldDB" id="D3LB54"/>
<dbReference type="Gene3D" id="3.40.50.1820">
    <property type="entry name" value="alpha/beta hydrolase"/>
    <property type="match status" value="1"/>
</dbReference>
<dbReference type="Pfam" id="PF00756">
    <property type="entry name" value="Esterase"/>
    <property type="match status" value="1"/>
</dbReference>
<dbReference type="OrthoDB" id="9803578at2"/>
<dbReference type="PATRIC" id="fig|203123.7.peg.1584"/>
<proteinExistence type="predicted"/>
<dbReference type="ESTHER" id="oenoe-d3lb54">
    <property type="family name" value="A85-EsteraseD-FGH"/>
</dbReference>
<gene>
    <name evidence="1" type="ORF">AWRIB429_1584</name>
</gene>
<dbReference type="RefSeq" id="WP_002819370.1">
    <property type="nucleotide sequence ID" value="NZ_ACSE01000029.1"/>
</dbReference>